<keyword evidence="3" id="KW-0560">Oxidoreductase</keyword>
<dbReference type="PROSITE" id="PS00061">
    <property type="entry name" value="ADH_SHORT"/>
    <property type="match status" value="1"/>
</dbReference>
<dbReference type="InterPro" id="IPR036291">
    <property type="entry name" value="NAD(P)-bd_dom_sf"/>
</dbReference>
<dbReference type="PANTHER" id="PTHR43490">
    <property type="entry name" value="(+)-NEOMENTHOL DEHYDROGENASE"/>
    <property type="match status" value="1"/>
</dbReference>
<dbReference type="STRING" id="29655.A0A0K9PI88"/>
<reference evidence="6" key="1">
    <citation type="journal article" date="2016" name="Nature">
        <title>The genome of the seagrass Zostera marina reveals angiosperm adaptation to the sea.</title>
        <authorList>
            <person name="Olsen J.L."/>
            <person name="Rouze P."/>
            <person name="Verhelst B."/>
            <person name="Lin Y.-C."/>
            <person name="Bayer T."/>
            <person name="Collen J."/>
            <person name="Dattolo E."/>
            <person name="De Paoli E."/>
            <person name="Dittami S."/>
            <person name="Maumus F."/>
            <person name="Michel G."/>
            <person name="Kersting A."/>
            <person name="Lauritano C."/>
            <person name="Lohaus R."/>
            <person name="Toepel M."/>
            <person name="Tonon T."/>
            <person name="Vanneste K."/>
            <person name="Amirebrahimi M."/>
            <person name="Brakel J."/>
            <person name="Bostroem C."/>
            <person name="Chovatia M."/>
            <person name="Grimwood J."/>
            <person name="Jenkins J.W."/>
            <person name="Jueterbock A."/>
            <person name="Mraz A."/>
            <person name="Stam W.T."/>
            <person name="Tice H."/>
            <person name="Bornberg-Bauer E."/>
            <person name="Green P.J."/>
            <person name="Pearson G.A."/>
            <person name="Procaccini G."/>
            <person name="Duarte C.M."/>
            <person name="Schmutz J."/>
            <person name="Reusch T.B.H."/>
            <person name="Van de Peer Y."/>
        </authorList>
    </citation>
    <scope>NUCLEOTIDE SEQUENCE [LARGE SCALE GENOMIC DNA]</scope>
    <source>
        <strain evidence="6">cv. Finnish</strain>
    </source>
</reference>
<dbReference type="PANTHER" id="PTHR43490:SF60">
    <property type="entry name" value="NAD(P)-BINDING ROSSMANN-FOLD SUPERFAMILY PROTEIN"/>
    <property type="match status" value="1"/>
</dbReference>
<protein>
    <submittedName>
        <fullName evidence="5">Dehydrogenase/reductase SDR family protein 7-like</fullName>
    </submittedName>
</protein>
<evidence type="ECO:0000256" key="3">
    <source>
        <dbReference type="ARBA" id="ARBA00023002"/>
    </source>
</evidence>
<dbReference type="AlphaFoldDB" id="A0A0K9PI88"/>
<dbReference type="OrthoDB" id="1933717at2759"/>
<dbReference type="Gene3D" id="3.40.50.720">
    <property type="entry name" value="NAD(P)-binding Rossmann-like Domain"/>
    <property type="match status" value="1"/>
</dbReference>
<comment type="similarity">
    <text evidence="1 4">Belongs to the short-chain dehydrogenases/reductases (SDR) family.</text>
</comment>
<dbReference type="EMBL" id="LFYR01000811">
    <property type="protein sequence ID" value="KMZ68778.1"/>
    <property type="molecule type" value="Genomic_DNA"/>
</dbReference>
<dbReference type="Proteomes" id="UP000036987">
    <property type="component" value="Unassembled WGS sequence"/>
</dbReference>
<evidence type="ECO:0000256" key="2">
    <source>
        <dbReference type="ARBA" id="ARBA00022857"/>
    </source>
</evidence>
<dbReference type="SUPFAM" id="SSF51735">
    <property type="entry name" value="NAD(P)-binding Rossmann-fold domains"/>
    <property type="match status" value="1"/>
</dbReference>
<dbReference type="GO" id="GO:0016491">
    <property type="term" value="F:oxidoreductase activity"/>
    <property type="evidence" value="ECO:0007669"/>
    <property type="project" value="UniProtKB-KW"/>
</dbReference>
<gene>
    <name evidence="5" type="ORF">ZOSMA_22G00680</name>
</gene>
<sequence>MSNRLILTSRERPTTSFPSQRWWSEKTVAVVTGANKGIGFALVKQLAEKGLTVVLTSRDIVRGREAVISLQKMNISVDYCQLDITDQASISSFTAWLRRRFGGLDILVNNAGVSFNKIEENNVDHAEIVIKTNFYGSKSLIEALLPLFRRSPSRSQIFNISSQLGLPDKLRDPILKAELADENKLTVNAIEEMLNRFLKNVKDGSLVEKRWPEIWPDYSVSKLALMLYSRLLAKTHQWDRVNVNCYCPGFTKTDMTHGVGSHTADEAAEVAVQYILTTPSESFTGLFFKWSTKVNLPSKI</sequence>
<evidence type="ECO:0000313" key="5">
    <source>
        <dbReference type="EMBL" id="KMZ68778.1"/>
    </source>
</evidence>
<dbReference type="Pfam" id="PF00106">
    <property type="entry name" value="adh_short"/>
    <property type="match status" value="2"/>
</dbReference>
<dbReference type="PRINTS" id="PR00080">
    <property type="entry name" value="SDRFAMILY"/>
</dbReference>
<name>A0A0K9PI88_ZOSMR</name>
<comment type="caution">
    <text evidence="5">The sequence shown here is derived from an EMBL/GenBank/DDBJ whole genome shotgun (WGS) entry which is preliminary data.</text>
</comment>
<proteinExistence type="inferred from homology"/>
<evidence type="ECO:0000256" key="4">
    <source>
        <dbReference type="RuleBase" id="RU000363"/>
    </source>
</evidence>
<dbReference type="InterPro" id="IPR002347">
    <property type="entry name" value="SDR_fam"/>
</dbReference>
<evidence type="ECO:0000256" key="1">
    <source>
        <dbReference type="ARBA" id="ARBA00006484"/>
    </source>
</evidence>
<evidence type="ECO:0000313" key="6">
    <source>
        <dbReference type="Proteomes" id="UP000036987"/>
    </source>
</evidence>
<accession>A0A0K9PI88</accession>
<keyword evidence="6" id="KW-1185">Reference proteome</keyword>
<organism evidence="5 6">
    <name type="scientific">Zostera marina</name>
    <name type="common">Eelgrass</name>
    <dbReference type="NCBI Taxonomy" id="29655"/>
    <lineage>
        <taxon>Eukaryota</taxon>
        <taxon>Viridiplantae</taxon>
        <taxon>Streptophyta</taxon>
        <taxon>Embryophyta</taxon>
        <taxon>Tracheophyta</taxon>
        <taxon>Spermatophyta</taxon>
        <taxon>Magnoliopsida</taxon>
        <taxon>Liliopsida</taxon>
        <taxon>Zosteraceae</taxon>
        <taxon>Zostera</taxon>
    </lineage>
</organism>
<dbReference type="OMA" id="YWANDSV"/>
<dbReference type="InterPro" id="IPR020904">
    <property type="entry name" value="Sc_DH/Rdtase_CS"/>
</dbReference>
<keyword evidence="2" id="KW-0521">NADP</keyword>
<dbReference type="PRINTS" id="PR00081">
    <property type="entry name" value="GDHRDH"/>
</dbReference>